<feature type="transmembrane region" description="Helical" evidence="1">
    <location>
        <begin position="193"/>
        <end position="212"/>
    </location>
</feature>
<dbReference type="RefSeq" id="WP_343789506.1">
    <property type="nucleotide sequence ID" value="NZ_BAAAFH010000022.1"/>
</dbReference>
<feature type="transmembrane region" description="Helical" evidence="1">
    <location>
        <begin position="89"/>
        <end position="110"/>
    </location>
</feature>
<keyword evidence="3" id="KW-1185">Reference proteome</keyword>
<dbReference type="Pfam" id="PF14329">
    <property type="entry name" value="DUF4386"/>
    <property type="match status" value="1"/>
</dbReference>
<dbReference type="EMBL" id="BAAAFH010000022">
    <property type="protein sequence ID" value="GAA0876515.1"/>
    <property type="molecule type" value="Genomic_DNA"/>
</dbReference>
<keyword evidence="1" id="KW-1133">Transmembrane helix</keyword>
<feature type="transmembrane region" description="Helical" evidence="1">
    <location>
        <begin position="162"/>
        <end position="181"/>
    </location>
</feature>
<keyword evidence="1" id="KW-0472">Membrane</keyword>
<feature type="transmembrane region" description="Helical" evidence="1">
    <location>
        <begin position="12"/>
        <end position="35"/>
    </location>
</feature>
<sequence length="231" mass="25934">MKNKITQRQFGMVSGISLVIMTIVAGMVMGGVYAPVFKMNSEQLIEVLPEMRAEFLWGSIGWGVILLCDLLVSWGLYRFYEPKNNRRAMVMGGLRFIYSLILGIAIIELIRAQFIFDGKEVYTLLQSFQSIWQLGLIIFGFHLLYLAGLVCEKNTLQKGIGILLFAAGIGYVISNTADLFITDYEQLRERVEVVFLLPMVFGEFGLAIWLIAKGGKKLLPGRNPAFSNSTE</sequence>
<evidence type="ECO:0000256" key="1">
    <source>
        <dbReference type="SAM" id="Phobius"/>
    </source>
</evidence>
<name>A0ABN1MTK4_9FLAO</name>
<organism evidence="2 3">
    <name type="scientific">Wandonia haliotis</name>
    <dbReference type="NCBI Taxonomy" id="574963"/>
    <lineage>
        <taxon>Bacteria</taxon>
        <taxon>Pseudomonadati</taxon>
        <taxon>Bacteroidota</taxon>
        <taxon>Flavobacteriia</taxon>
        <taxon>Flavobacteriales</taxon>
        <taxon>Crocinitomicaceae</taxon>
        <taxon>Wandonia</taxon>
    </lineage>
</organism>
<dbReference type="InterPro" id="IPR025495">
    <property type="entry name" value="DUF4386"/>
</dbReference>
<comment type="caution">
    <text evidence="2">The sequence shown here is derived from an EMBL/GenBank/DDBJ whole genome shotgun (WGS) entry which is preliminary data.</text>
</comment>
<feature type="transmembrane region" description="Helical" evidence="1">
    <location>
        <begin position="55"/>
        <end position="77"/>
    </location>
</feature>
<evidence type="ECO:0000313" key="2">
    <source>
        <dbReference type="EMBL" id="GAA0876515.1"/>
    </source>
</evidence>
<evidence type="ECO:0000313" key="3">
    <source>
        <dbReference type="Proteomes" id="UP001501126"/>
    </source>
</evidence>
<feature type="transmembrane region" description="Helical" evidence="1">
    <location>
        <begin position="130"/>
        <end position="150"/>
    </location>
</feature>
<reference evidence="2 3" key="1">
    <citation type="journal article" date="2019" name="Int. J. Syst. Evol. Microbiol.">
        <title>The Global Catalogue of Microorganisms (GCM) 10K type strain sequencing project: providing services to taxonomists for standard genome sequencing and annotation.</title>
        <authorList>
            <consortium name="The Broad Institute Genomics Platform"/>
            <consortium name="The Broad Institute Genome Sequencing Center for Infectious Disease"/>
            <person name="Wu L."/>
            <person name="Ma J."/>
        </authorList>
    </citation>
    <scope>NUCLEOTIDE SEQUENCE [LARGE SCALE GENOMIC DNA]</scope>
    <source>
        <strain evidence="2 3">JCM 16083</strain>
    </source>
</reference>
<accession>A0ABN1MTK4</accession>
<protein>
    <recommendedName>
        <fullName evidence="4">DUF4386 domain-containing protein</fullName>
    </recommendedName>
</protein>
<dbReference type="Proteomes" id="UP001501126">
    <property type="component" value="Unassembled WGS sequence"/>
</dbReference>
<keyword evidence="1" id="KW-0812">Transmembrane</keyword>
<gene>
    <name evidence="2" type="ORF">GCM10009118_29250</name>
</gene>
<evidence type="ECO:0008006" key="4">
    <source>
        <dbReference type="Google" id="ProtNLM"/>
    </source>
</evidence>
<proteinExistence type="predicted"/>